<evidence type="ECO:0000256" key="1">
    <source>
        <dbReference type="SAM" id="MobiDB-lite"/>
    </source>
</evidence>
<protein>
    <recommendedName>
        <fullName evidence="5">Transmembrane protein</fullName>
    </recommendedName>
</protein>
<evidence type="ECO:0000256" key="2">
    <source>
        <dbReference type="SAM" id="Phobius"/>
    </source>
</evidence>
<gene>
    <name evidence="3" type="ORF">RFI_26944</name>
</gene>
<keyword evidence="4" id="KW-1185">Reference proteome</keyword>
<evidence type="ECO:0008006" key="5">
    <source>
        <dbReference type="Google" id="ProtNLM"/>
    </source>
</evidence>
<evidence type="ECO:0000313" key="4">
    <source>
        <dbReference type="Proteomes" id="UP000023152"/>
    </source>
</evidence>
<name>X6M988_RETFI</name>
<dbReference type="EMBL" id="ASPP01023474">
    <property type="protein sequence ID" value="ETO10434.1"/>
    <property type="molecule type" value="Genomic_DNA"/>
</dbReference>
<feature type="transmembrane region" description="Helical" evidence="2">
    <location>
        <begin position="118"/>
        <end position="151"/>
    </location>
</feature>
<keyword evidence="2" id="KW-1133">Transmembrane helix</keyword>
<feature type="transmembrane region" description="Helical" evidence="2">
    <location>
        <begin position="205"/>
        <end position="224"/>
    </location>
</feature>
<feature type="region of interest" description="Disordered" evidence="1">
    <location>
        <begin position="1"/>
        <end position="32"/>
    </location>
</feature>
<organism evidence="3 4">
    <name type="scientific">Reticulomyxa filosa</name>
    <dbReference type="NCBI Taxonomy" id="46433"/>
    <lineage>
        <taxon>Eukaryota</taxon>
        <taxon>Sar</taxon>
        <taxon>Rhizaria</taxon>
        <taxon>Retaria</taxon>
        <taxon>Foraminifera</taxon>
        <taxon>Monothalamids</taxon>
        <taxon>Reticulomyxidae</taxon>
        <taxon>Reticulomyxa</taxon>
    </lineage>
</organism>
<feature type="non-terminal residue" evidence="3">
    <location>
        <position position="237"/>
    </location>
</feature>
<dbReference type="Proteomes" id="UP000023152">
    <property type="component" value="Unassembled WGS sequence"/>
</dbReference>
<proteinExistence type="predicted"/>
<accession>X6M988</accession>
<comment type="caution">
    <text evidence="3">The sequence shown here is derived from an EMBL/GenBank/DDBJ whole genome shotgun (WGS) entry which is preliminary data.</text>
</comment>
<keyword evidence="2" id="KW-0472">Membrane</keyword>
<sequence length="237" mass="28210">MIEEPEDDTPSFSRNRKATILQNEQPKDETDELTETNIQLRNELAEQQTLLKDLKKRIFETYKQRKYMKTEVYQNEVLEKIQQGLDREKRQWIQLFQFEKQNLIGQKKKTNTLLPSSFLSFVFIHILSTDIFGCSSIPFFFFFFKLCNIIVDHRKRLRYKLDGKSSIPITKDETKTNSDKKNTSKTKKYRPELSFATEARVLSKCGSIFIFFEMFFFITSFYFLGQRGGYKTNLTQK</sequence>
<reference evidence="3 4" key="1">
    <citation type="journal article" date="2013" name="Curr. Biol.">
        <title>The Genome of the Foraminiferan Reticulomyxa filosa.</title>
        <authorList>
            <person name="Glockner G."/>
            <person name="Hulsmann N."/>
            <person name="Schleicher M."/>
            <person name="Noegel A.A."/>
            <person name="Eichinger L."/>
            <person name="Gallinger C."/>
            <person name="Pawlowski J."/>
            <person name="Sierra R."/>
            <person name="Euteneuer U."/>
            <person name="Pillet L."/>
            <person name="Moustafa A."/>
            <person name="Platzer M."/>
            <person name="Groth M."/>
            <person name="Szafranski K."/>
            <person name="Schliwa M."/>
        </authorList>
    </citation>
    <scope>NUCLEOTIDE SEQUENCE [LARGE SCALE GENOMIC DNA]</scope>
</reference>
<dbReference type="AlphaFoldDB" id="X6M988"/>
<keyword evidence="2" id="KW-0812">Transmembrane</keyword>
<evidence type="ECO:0000313" key="3">
    <source>
        <dbReference type="EMBL" id="ETO10434.1"/>
    </source>
</evidence>